<evidence type="ECO:0000256" key="2">
    <source>
        <dbReference type="SAM" id="SignalP"/>
    </source>
</evidence>
<dbReference type="OrthoDB" id="3634312at2"/>
<dbReference type="Proteomes" id="UP000187486">
    <property type="component" value="Unassembled WGS sequence"/>
</dbReference>
<keyword evidence="4" id="KW-1185">Reference proteome</keyword>
<dbReference type="InterPro" id="IPR024520">
    <property type="entry name" value="DUF3558"/>
</dbReference>
<evidence type="ECO:0000256" key="1">
    <source>
        <dbReference type="SAM" id="MobiDB-lite"/>
    </source>
</evidence>
<dbReference type="STRING" id="76021.BS329_06600"/>
<dbReference type="RefSeq" id="WP_076156546.1">
    <property type="nucleotide sequence ID" value="NZ_JBEZVB010000085.1"/>
</dbReference>
<feature type="region of interest" description="Disordered" evidence="1">
    <location>
        <begin position="24"/>
        <end position="54"/>
    </location>
</feature>
<feature type="chain" id="PRO_5039449486" description="DUF3558 domain-containing protein" evidence="2">
    <location>
        <begin position="21"/>
        <end position="205"/>
    </location>
</feature>
<evidence type="ECO:0000313" key="3">
    <source>
        <dbReference type="EMBL" id="OLZ55633.1"/>
    </source>
</evidence>
<proteinExistence type="predicted"/>
<protein>
    <recommendedName>
        <fullName evidence="5">DUF3558 domain-containing protein</fullName>
    </recommendedName>
</protein>
<keyword evidence="2" id="KW-0732">Signal</keyword>
<dbReference type="Pfam" id="PF12079">
    <property type="entry name" value="DUF3558"/>
    <property type="match status" value="1"/>
</dbReference>
<gene>
    <name evidence="3" type="ORF">BS329_06600</name>
</gene>
<dbReference type="EMBL" id="MQUQ01000003">
    <property type="protein sequence ID" value="OLZ55633.1"/>
    <property type="molecule type" value="Genomic_DNA"/>
</dbReference>
<dbReference type="AlphaFoldDB" id="A0A1R0L1F1"/>
<organism evidence="3 4">
    <name type="scientific">Amycolatopsis coloradensis</name>
    <dbReference type="NCBI Taxonomy" id="76021"/>
    <lineage>
        <taxon>Bacteria</taxon>
        <taxon>Bacillati</taxon>
        <taxon>Actinomycetota</taxon>
        <taxon>Actinomycetes</taxon>
        <taxon>Pseudonocardiales</taxon>
        <taxon>Pseudonocardiaceae</taxon>
        <taxon>Amycolatopsis</taxon>
    </lineage>
</organism>
<reference evidence="3 4" key="1">
    <citation type="submission" date="2016-01" db="EMBL/GenBank/DDBJ databases">
        <title>Amycolatopsis coloradensis genome sequencing and assembly.</title>
        <authorList>
            <person name="Mayilraj S."/>
        </authorList>
    </citation>
    <scope>NUCLEOTIDE SEQUENCE [LARGE SCALE GENOMIC DNA]</scope>
    <source>
        <strain evidence="3 4">DSM 44225</strain>
    </source>
</reference>
<accession>A0A1R0L1F1</accession>
<dbReference type="PROSITE" id="PS51257">
    <property type="entry name" value="PROKAR_LIPOPROTEIN"/>
    <property type="match status" value="1"/>
</dbReference>
<comment type="caution">
    <text evidence="3">The sequence shown here is derived from an EMBL/GenBank/DDBJ whole genome shotgun (WGS) entry which is preliminary data.</text>
</comment>
<sequence>MRSRSVATLAAVVSAVAVVAGCGSETPGTPTPSPTASSAAASGLPRAGAPKVGTPLKTTAIETNACEAASESEINSTGVTLKTAEPQEIAGGKGCLWIFANTSGTVTGNLNANEPDGLSHLYALKAQGSGVTTFQPVADIAGYPAVVYANGGEGAGVCNLAIGVRDDMMYVLTTQLFKGSPKYNDACGLLTKIGEFAVQHLKAAQ</sequence>
<evidence type="ECO:0000313" key="4">
    <source>
        <dbReference type="Proteomes" id="UP000187486"/>
    </source>
</evidence>
<feature type="compositionally biased region" description="Low complexity" evidence="1">
    <location>
        <begin position="34"/>
        <end position="43"/>
    </location>
</feature>
<feature type="signal peptide" evidence="2">
    <location>
        <begin position="1"/>
        <end position="20"/>
    </location>
</feature>
<name>A0A1R0L1F1_9PSEU</name>
<evidence type="ECO:0008006" key="5">
    <source>
        <dbReference type="Google" id="ProtNLM"/>
    </source>
</evidence>